<feature type="region of interest" description="Disordered" evidence="1">
    <location>
        <begin position="557"/>
        <end position="606"/>
    </location>
</feature>
<dbReference type="InterPro" id="IPR021136">
    <property type="entry name" value="Flagellar_hook_control-like_C"/>
</dbReference>
<dbReference type="Pfam" id="PF02120">
    <property type="entry name" value="Flg_hook"/>
    <property type="match status" value="1"/>
</dbReference>
<accession>A0ABW4NBD0</accession>
<dbReference type="EMBL" id="JBHUFC010000003">
    <property type="protein sequence ID" value="MFD1787452.1"/>
    <property type="molecule type" value="Genomic_DNA"/>
</dbReference>
<feature type="compositionally biased region" description="Low complexity" evidence="1">
    <location>
        <begin position="576"/>
        <end position="600"/>
    </location>
</feature>
<feature type="compositionally biased region" description="Low complexity" evidence="1">
    <location>
        <begin position="138"/>
        <end position="148"/>
    </location>
</feature>
<proteinExistence type="predicted"/>
<dbReference type="InterPro" id="IPR038610">
    <property type="entry name" value="FliK-like_C_sf"/>
</dbReference>
<dbReference type="Gene3D" id="3.30.750.140">
    <property type="match status" value="1"/>
</dbReference>
<evidence type="ECO:0000256" key="1">
    <source>
        <dbReference type="SAM" id="MobiDB-lite"/>
    </source>
</evidence>
<keyword evidence="3" id="KW-0969">Cilium</keyword>
<gene>
    <name evidence="3" type="ORF">ACFSC3_07695</name>
</gene>
<keyword evidence="3" id="KW-0966">Cell projection</keyword>
<protein>
    <submittedName>
        <fullName evidence="3">Flagellar hook-length control protein FliK</fullName>
    </submittedName>
</protein>
<dbReference type="RefSeq" id="WP_380939828.1">
    <property type="nucleotide sequence ID" value="NZ_JBHUFC010000003.1"/>
</dbReference>
<evidence type="ECO:0000313" key="3">
    <source>
        <dbReference type="EMBL" id="MFD1787452.1"/>
    </source>
</evidence>
<keyword evidence="4" id="KW-1185">Reference proteome</keyword>
<organism evidence="3 4">
    <name type="scientific">Sphingomonas floccifaciens</name>
    <dbReference type="NCBI Taxonomy" id="1844115"/>
    <lineage>
        <taxon>Bacteria</taxon>
        <taxon>Pseudomonadati</taxon>
        <taxon>Pseudomonadota</taxon>
        <taxon>Alphaproteobacteria</taxon>
        <taxon>Sphingomonadales</taxon>
        <taxon>Sphingomonadaceae</taxon>
        <taxon>Sphingomonas</taxon>
    </lineage>
</organism>
<dbReference type="Proteomes" id="UP001597283">
    <property type="component" value="Unassembled WGS sequence"/>
</dbReference>
<feature type="region of interest" description="Disordered" evidence="1">
    <location>
        <begin position="91"/>
        <end position="114"/>
    </location>
</feature>
<feature type="compositionally biased region" description="Basic and acidic residues" evidence="1">
    <location>
        <begin position="149"/>
        <end position="158"/>
    </location>
</feature>
<evidence type="ECO:0000313" key="4">
    <source>
        <dbReference type="Proteomes" id="UP001597283"/>
    </source>
</evidence>
<dbReference type="CDD" id="cd17470">
    <property type="entry name" value="T3SS_Flik_C"/>
    <property type="match status" value="1"/>
</dbReference>
<feature type="domain" description="Flagellar hook-length control protein-like C-terminal" evidence="2">
    <location>
        <begin position="491"/>
        <end position="566"/>
    </location>
</feature>
<sequence length="606" mass="60354">MIELTALPLSPALSPSRPAGLALSTTSDFALALADLAGGGASPMLSDAGIMKTSIAVAAGQTAAAPGNILPIATPTTLPAPARPAVTVATSEAVATEASTPKSSSGETVLPPDPATTKLARARARRVLAAVPDPRIAAASAGRSADPADIAHVDRPSDDDTATSGQKDGSAQNLPQPEALAATPPPPAPIIVDSPAPLPATAKIRAATPITVADVPVAPGVARGTSAGAPNPQVMPAQTAVADAGVRSSPAVAAAAPGVDAPTDRATVRLAAAIVAAPGVAASQPRPVEASAHGPSTGAAASMTLPPDRSQALRFTTSAPTASDQLSRLGADTVRPATVAVERPAPAVPIASATSPIVQAVDPASQPQAGSQSEIAIAAPATGTRAESHHRTATPEQPAPAIQMPAIAPRDIQPAARMFAQAMFAAAPPVDRDEPSSEALPIALLGGTAPTQLATTPLAVHASAAADQAALDMSRADWMTSMIDRIETIRDESGGVAETRMKLSPDALGNIDVALRRDDAGQIRVDITADTTQARTILNDAAPRLADMAEARGLKLGGATVDTGGSFADSGRRDAQQAPTATPRRPASAATDTSAATSDSTETRLA</sequence>
<evidence type="ECO:0000259" key="2">
    <source>
        <dbReference type="Pfam" id="PF02120"/>
    </source>
</evidence>
<keyword evidence="3" id="KW-0282">Flagellum</keyword>
<feature type="compositionally biased region" description="Polar residues" evidence="1">
    <location>
        <begin position="162"/>
        <end position="174"/>
    </location>
</feature>
<feature type="region of interest" description="Disordered" evidence="1">
    <location>
        <begin position="281"/>
        <end position="304"/>
    </location>
</feature>
<comment type="caution">
    <text evidence="3">The sequence shown here is derived from an EMBL/GenBank/DDBJ whole genome shotgun (WGS) entry which is preliminary data.</text>
</comment>
<name>A0ABW4NBD0_9SPHN</name>
<feature type="region of interest" description="Disordered" evidence="1">
    <location>
        <begin position="138"/>
        <end position="194"/>
    </location>
</feature>
<feature type="compositionally biased region" description="Low complexity" evidence="1">
    <location>
        <begin position="91"/>
        <end position="100"/>
    </location>
</feature>
<reference evidence="4" key="1">
    <citation type="journal article" date="2019" name="Int. J. Syst. Evol. Microbiol.">
        <title>The Global Catalogue of Microorganisms (GCM) 10K type strain sequencing project: providing services to taxonomists for standard genome sequencing and annotation.</title>
        <authorList>
            <consortium name="The Broad Institute Genomics Platform"/>
            <consortium name="The Broad Institute Genome Sequencing Center for Infectious Disease"/>
            <person name="Wu L."/>
            <person name="Ma J."/>
        </authorList>
    </citation>
    <scope>NUCLEOTIDE SEQUENCE [LARGE SCALE GENOMIC DNA]</scope>
    <source>
        <strain evidence="4">Q85</strain>
    </source>
</reference>